<reference evidence="3" key="1">
    <citation type="submission" date="2022-10" db="EMBL/GenBank/DDBJ databases">
        <title>Genome assembly of Pristionchus species.</title>
        <authorList>
            <person name="Yoshida K."/>
            <person name="Sommer R.J."/>
        </authorList>
    </citation>
    <scope>NUCLEOTIDE SEQUENCE [LARGE SCALE GENOMIC DNA]</scope>
    <source>
        <strain evidence="3">RS5460</strain>
    </source>
</reference>
<accession>A0AAN4ZDL6</accession>
<dbReference type="AlphaFoldDB" id="A0AAN4ZDL6"/>
<keyword evidence="3" id="KW-1185">Reference proteome</keyword>
<name>A0AAN4ZDL6_9BILA</name>
<proteinExistence type="predicted"/>
<dbReference type="Proteomes" id="UP001328107">
    <property type="component" value="Unassembled WGS sequence"/>
</dbReference>
<keyword evidence="1" id="KW-0812">Transmembrane</keyword>
<keyword evidence="1" id="KW-0472">Membrane</keyword>
<organism evidence="2 3">
    <name type="scientific">Pristionchus mayeri</name>
    <dbReference type="NCBI Taxonomy" id="1317129"/>
    <lineage>
        <taxon>Eukaryota</taxon>
        <taxon>Metazoa</taxon>
        <taxon>Ecdysozoa</taxon>
        <taxon>Nematoda</taxon>
        <taxon>Chromadorea</taxon>
        <taxon>Rhabditida</taxon>
        <taxon>Rhabditina</taxon>
        <taxon>Diplogasteromorpha</taxon>
        <taxon>Diplogasteroidea</taxon>
        <taxon>Neodiplogasteridae</taxon>
        <taxon>Pristionchus</taxon>
    </lineage>
</organism>
<comment type="caution">
    <text evidence="2">The sequence shown here is derived from an EMBL/GenBank/DDBJ whole genome shotgun (WGS) entry which is preliminary data.</text>
</comment>
<gene>
    <name evidence="2" type="ORF">PMAYCL1PPCAC_05950</name>
</gene>
<dbReference type="EMBL" id="BTRK01000002">
    <property type="protein sequence ID" value="GMR35755.1"/>
    <property type="molecule type" value="Genomic_DNA"/>
</dbReference>
<sequence length="140" mass="16078">TIHFVKEKFEGLSMVLSTSAIALIESLKMTILLHFLETTPSILRPTSILLVYLPIRATSVISSKVFSYHLSKDLLYCSITYAYHLLIIVLTMLRTRSRLPFSLYLFDLMPTPEDEQIRTNHEKVQMEKTALPPSNPVHEE</sequence>
<evidence type="ECO:0000313" key="2">
    <source>
        <dbReference type="EMBL" id="GMR35755.1"/>
    </source>
</evidence>
<protein>
    <submittedName>
        <fullName evidence="2">Uncharacterized protein</fullName>
    </submittedName>
</protein>
<feature type="transmembrane region" description="Helical" evidence="1">
    <location>
        <begin position="74"/>
        <end position="93"/>
    </location>
</feature>
<feature type="non-terminal residue" evidence="2">
    <location>
        <position position="140"/>
    </location>
</feature>
<keyword evidence="1" id="KW-1133">Transmembrane helix</keyword>
<evidence type="ECO:0000313" key="3">
    <source>
        <dbReference type="Proteomes" id="UP001328107"/>
    </source>
</evidence>
<feature type="non-terminal residue" evidence="2">
    <location>
        <position position="1"/>
    </location>
</feature>
<evidence type="ECO:0000256" key="1">
    <source>
        <dbReference type="SAM" id="Phobius"/>
    </source>
</evidence>